<keyword evidence="2" id="KW-0238">DNA-binding</keyword>
<sequence length="230" mass="27546">MVDKGWDFWFDHGQLFSERPVVKTEVVSLKRYHFIMNCFGNNFEFVSSSLKSILGYETAEFTSEFLMSIIHPDDVAYCMESERKAIELMDKLYFEDHYRFYFKYSYRVCKKTGDYIFIKQSYQAIEIDERGHMKRSLVFHDVAEDGFQRKENDFLMIDRMKNRPVHVENHYDLSKREVEVLDLILQGKSSKDIAALIFISEHTVNTHRRRILTKTNADNFLELRQRLNMI</sequence>
<dbReference type="PROSITE" id="PS50112">
    <property type="entry name" value="PAS"/>
    <property type="match status" value="1"/>
</dbReference>
<protein>
    <submittedName>
        <fullName evidence="6">PAS domain-containing protein</fullName>
    </submittedName>
</protein>
<evidence type="ECO:0000313" key="7">
    <source>
        <dbReference type="Proteomes" id="UP000625283"/>
    </source>
</evidence>
<comment type="caution">
    <text evidence="6">The sequence shown here is derived from an EMBL/GenBank/DDBJ whole genome shotgun (WGS) entry which is preliminary data.</text>
</comment>
<dbReference type="InterPro" id="IPR035965">
    <property type="entry name" value="PAS-like_dom_sf"/>
</dbReference>
<dbReference type="PRINTS" id="PR00038">
    <property type="entry name" value="HTHLUXR"/>
</dbReference>
<feature type="domain" description="HTH luxR-type" evidence="4">
    <location>
        <begin position="166"/>
        <end position="230"/>
    </location>
</feature>
<keyword evidence="1" id="KW-0805">Transcription regulation</keyword>
<dbReference type="Pfam" id="PF08447">
    <property type="entry name" value="PAS_3"/>
    <property type="match status" value="1"/>
</dbReference>
<evidence type="ECO:0000313" key="6">
    <source>
        <dbReference type="EMBL" id="MBL1407823.1"/>
    </source>
</evidence>
<name>A0ABS1QZG0_9SPHI</name>
<dbReference type="EMBL" id="JAERTY010000002">
    <property type="protein sequence ID" value="MBL1407823.1"/>
    <property type="molecule type" value="Genomic_DNA"/>
</dbReference>
<dbReference type="PANTHER" id="PTHR44688:SF16">
    <property type="entry name" value="DNA-BINDING TRANSCRIPTIONAL ACTIVATOR DEVR_DOSR"/>
    <property type="match status" value="1"/>
</dbReference>
<dbReference type="InterPro" id="IPR013655">
    <property type="entry name" value="PAS_fold_3"/>
</dbReference>
<gene>
    <name evidence="6" type="ORF">JKG61_03580</name>
</gene>
<evidence type="ECO:0000256" key="2">
    <source>
        <dbReference type="ARBA" id="ARBA00023125"/>
    </source>
</evidence>
<feature type="domain" description="PAS" evidence="5">
    <location>
        <begin position="34"/>
        <end position="89"/>
    </location>
</feature>
<dbReference type="SUPFAM" id="SSF55785">
    <property type="entry name" value="PYP-like sensor domain (PAS domain)"/>
    <property type="match status" value="1"/>
</dbReference>
<dbReference type="InterPro" id="IPR000014">
    <property type="entry name" value="PAS"/>
</dbReference>
<dbReference type="InterPro" id="IPR036388">
    <property type="entry name" value="WH-like_DNA-bd_sf"/>
</dbReference>
<accession>A0ABS1QZG0</accession>
<evidence type="ECO:0000256" key="1">
    <source>
        <dbReference type="ARBA" id="ARBA00023015"/>
    </source>
</evidence>
<dbReference type="Gene3D" id="1.10.10.10">
    <property type="entry name" value="Winged helix-like DNA-binding domain superfamily/Winged helix DNA-binding domain"/>
    <property type="match status" value="1"/>
</dbReference>
<dbReference type="SMART" id="SM00421">
    <property type="entry name" value="HTH_LUXR"/>
    <property type="match status" value="1"/>
</dbReference>
<organism evidence="6 7">
    <name type="scientific">Sphingobacterium faecale</name>
    <dbReference type="NCBI Taxonomy" id="2803775"/>
    <lineage>
        <taxon>Bacteria</taxon>
        <taxon>Pseudomonadati</taxon>
        <taxon>Bacteroidota</taxon>
        <taxon>Sphingobacteriia</taxon>
        <taxon>Sphingobacteriales</taxon>
        <taxon>Sphingobacteriaceae</taxon>
        <taxon>Sphingobacterium</taxon>
    </lineage>
</organism>
<dbReference type="InterPro" id="IPR016032">
    <property type="entry name" value="Sig_transdc_resp-reg_C-effctor"/>
</dbReference>
<evidence type="ECO:0000259" key="4">
    <source>
        <dbReference type="PROSITE" id="PS50043"/>
    </source>
</evidence>
<dbReference type="PROSITE" id="PS00622">
    <property type="entry name" value="HTH_LUXR_1"/>
    <property type="match status" value="1"/>
</dbReference>
<dbReference type="SUPFAM" id="SSF46894">
    <property type="entry name" value="C-terminal effector domain of the bipartite response regulators"/>
    <property type="match status" value="1"/>
</dbReference>
<keyword evidence="7" id="KW-1185">Reference proteome</keyword>
<reference evidence="6 7" key="1">
    <citation type="submission" date="2021-01" db="EMBL/GenBank/DDBJ databases">
        <title>C459-1 draft genome sequence.</title>
        <authorList>
            <person name="Zhang X.-F."/>
        </authorList>
    </citation>
    <scope>NUCLEOTIDE SEQUENCE [LARGE SCALE GENOMIC DNA]</scope>
    <source>
        <strain evidence="7">C459-1</strain>
    </source>
</reference>
<proteinExistence type="predicted"/>
<evidence type="ECO:0000256" key="3">
    <source>
        <dbReference type="ARBA" id="ARBA00023163"/>
    </source>
</evidence>
<dbReference type="Pfam" id="PF00196">
    <property type="entry name" value="GerE"/>
    <property type="match status" value="1"/>
</dbReference>
<dbReference type="Gene3D" id="3.30.450.20">
    <property type="entry name" value="PAS domain"/>
    <property type="match status" value="1"/>
</dbReference>
<dbReference type="Proteomes" id="UP000625283">
    <property type="component" value="Unassembled WGS sequence"/>
</dbReference>
<dbReference type="InterPro" id="IPR000792">
    <property type="entry name" value="Tscrpt_reg_LuxR_C"/>
</dbReference>
<keyword evidence="3" id="KW-0804">Transcription</keyword>
<evidence type="ECO:0000259" key="5">
    <source>
        <dbReference type="PROSITE" id="PS50112"/>
    </source>
</evidence>
<dbReference type="RefSeq" id="WP_202101631.1">
    <property type="nucleotide sequence ID" value="NZ_JAERTY010000002.1"/>
</dbReference>
<dbReference type="PANTHER" id="PTHR44688">
    <property type="entry name" value="DNA-BINDING TRANSCRIPTIONAL ACTIVATOR DEVR_DOSR"/>
    <property type="match status" value="1"/>
</dbReference>
<dbReference type="CDD" id="cd06170">
    <property type="entry name" value="LuxR_C_like"/>
    <property type="match status" value="1"/>
</dbReference>
<dbReference type="PROSITE" id="PS50043">
    <property type="entry name" value="HTH_LUXR_2"/>
    <property type="match status" value="1"/>
</dbReference>